<feature type="non-terminal residue" evidence="1">
    <location>
        <position position="58"/>
    </location>
</feature>
<dbReference type="EMBL" id="CABDUW010001292">
    <property type="protein sequence ID" value="VTJ80339.1"/>
    <property type="molecule type" value="Genomic_DNA"/>
</dbReference>
<evidence type="ECO:0000313" key="1">
    <source>
        <dbReference type="EMBL" id="VTJ80339.1"/>
    </source>
</evidence>
<accession>A0A5E4CGR9</accession>
<evidence type="ECO:0000313" key="2">
    <source>
        <dbReference type="Proteomes" id="UP000335636"/>
    </source>
</evidence>
<gene>
    <name evidence="1" type="ORF">MONAX_5E009534</name>
</gene>
<protein>
    <submittedName>
        <fullName evidence="1">Uncharacterized protein</fullName>
    </submittedName>
</protein>
<dbReference type="AlphaFoldDB" id="A0A5E4CGR9"/>
<keyword evidence="2" id="KW-1185">Reference proteome</keyword>
<name>A0A5E4CGR9_MARMO</name>
<feature type="non-terminal residue" evidence="1">
    <location>
        <position position="1"/>
    </location>
</feature>
<comment type="caution">
    <text evidence="1">The sequence shown here is derived from an EMBL/GenBank/DDBJ whole genome shotgun (WGS) entry which is preliminary data.</text>
</comment>
<sequence>VALSSLLPYTGGAEKSTCAVRVTEVLLGPPIGFVAAGPTKALPRPAPLLFGHLLCRLA</sequence>
<organism evidence="1 2">
    <name type="scientific">Marmota monax</name>
    <name type="common">Woodchuck</name>
    <dbReference type="NCBI Taxonomy" id="9995"/>
    <lineage>
        <taxon>Eukaryota</taxon>
        <taxon>Metazoa</taxon>
        <taxon>Chordata</taxon>
        <taxon>Craniata</taxon>
        <taxon>Vertebrata</taxon>
        <taxon>Euteleostomi</taxon>
        <taxon>Mammalia</taxon>
        <taxon>Eutheria</taxon>
        <taxon>Euarchontoglires</taxon>
        <taxon>Glires</taxon>
        <taxon>Rodentia</taxon>
        <taxon>Sciuromorpha</taxon>
        <taxon>Sciuridae</taxon>
        <taxon>Xerinae</taxon>
        <taxon>Marmotini</taxon>
        <taxon>Marmota</taxon>
    </lineage>
</organism>
<proteinExistence type="predicted"/>
<reference evidence="1" key="1">
    <citation type="submission" date="2019-04" db="EMBL/GenBank/DDBJ databases">
        <authorList>
            <person name="Alioto T."/>
            <person name="Alioto T."/>
        </authorList>
    </citation>
    <scope>NUCLEOTIDE SEQUENCE [LARGE SCALE GENOMIC DNA]</scope>
</reference>
<dbReference type="Proteomes" id="UP000335636">
    <property type="component" value="Unassembled WGS sequence"/>
</dbReference>